<proteinExistence type="predicted"/>
<dbReference type="Proteomes" id="UP000184035">
    <property type="component" value="Unassembled WGS sequence"/>
</dbReference>
<organism evidence="2 3">
    <name type="scientific">Clostridium fallax</name>
    <dbReference type="NCBI Taxonomy" id="1533"/>
    <lineage>
        <taxon>Bacteria</taxon>
        <taxon>Bacillati</taxon>
        <taxon>Bacillota</taxon>
        <taxon>Clostridia</taxon>
        <taxon>Eubacteriales</taxon>
        <taxon>Clostridiaceae</taxon>
        <taxon>Clostridium</taxon>
    </lineage>
</organism>
<sequence length="137" mass="15288">MMESRKRGVIVNCILIFYIIRALLYLVTPFTNQSVKTLVPEKVLSKPAVIFYTVLGLVMILIIIGVFLWNKIAIYLFGTVGILIGGATLIIENISAMAVLGAAVEIILTIMIAFILLKRINLPVPKIKEDNEDDIWK</sequence>
<feature type="transmembrane region" description="Helical" evidence="1">
    <location>
        <begin position="9"/>
        <end position="28"/>
    </location>
</feature>
<protein>
    <submittedName>
        <fullName evidence="2">Uncharacterized protein</fullName>
    </submittedName>
</protein>
<accession>A0A1M4T8P3</accession>
<feature type="transmembrane region" description="Helical" evidence="1">
    <location>
        <begin position="74"/>
        <end position="91"/>
    </location>
</feature>
<name>A0A1M4T8P3_9CLOT</name>
<dbReference type="STRING" id="1533.SAMN05443638_10270"/>
<feature type="transmembrane region" description="Helical" evidence="1">
    <location>
        <begin position="97"/>
        <end position="117"/>
    </location>
</feature>
<keyword evidence="3" id="KW-1185">Reference proteome</keyword>
<reference evidence="2 3" key="1">
    <citation type="submission" date="2016-11" db="EMBL/GenBank/DDBJ databases">
        <authorList>
            <person name="Jaros S."/>
            <person name="Januszkiewicz K."/>
            <person name="Wedrychowicz H."/>
        </authorList>
    </citation>
    <scope>NUCLEOTIDE SEQUENCE [LARGE SCALE GENOMIC DNA]</scope>
    <source>
        <strain evidence="2 3">DSM 2631</strain>
    </source>
</reference>
<feature type="transmembrane region" description="Helical" evidence="1">
    <location>
        <begin position="48"/>
        <end position="69"/>
    </location>
</feature>
<evidence type="ECO:0000313" key="3">
    <source>
        <dbReference type="Proteomes" id="UP000184035"/>
    </source>
</evidence>
<keyword evidence="1" id="KW-0812">Transmembrane</keyword>
<evidence type="ECO:0000313" key="2">
    <source>
        <dbReference type="EMBL" id="SHE40780.1"/>
    </source>
</evidence>
<keyword evidence="1" id="KW-0472">Membrane</keyword>
<keyword evidence="1" id="KW-1133">Transmembrane helix</keyword>
<gene>
    <name evidence="2" type="ORF">SAMN05443638_10270</name>
</gene>
<dbReference type="AlphaFoldDB" id="A0A1M4T8P3"/>
<evidence type="ECO:0000256" key="1">
    <source>
        <dbReference type="SAM" id="Phobius"/>
    </source>
</evidence>
<dbReference type="EMBL" id="FQVM01000002">
    <property type="protein sequence ID" value="SHE40780.1"/>
    <property type="molecule type" value="Genomic_DNA"/>
</dbReference>